<accession>A0A0D2CAZ2</accession>
<keyword evidence="2 3" id="KW-0040">ANK repeat</keyword>
<dbReference type="Gene3D" id="1.25.40.20">
    <property type="entry name" value="Ankyrin repeat-containing domain"/>
    <property type="match status" value="1"/>
</dbReference>
<dbReference type="InterPro" id="IPR036770">
    <property type="entry name" value="Ankyrin_rpt-contain_sf"/>
</dbReference>
<sequence>MDFAPHTSAEGGPPTADELPPEVIALASRFFEAARNGQMDIFEHALPQGLPANLTNDKGDSLLMLASYHGYEALASLLVEHGADPNRLNDRGQSILAGAVFKNEAEIIKLLLRAGADPELGEPSALDATKIFRQEEYEGMFREQMQKLKGVGTAAVNGD</sequence>
<dbReference type="SUPFAM" id="SSF48403">
    <property type="entry name" value="Ankyrin repeat"/>
    <property type="match status" value="1"/>
</dbReference>
<keyword evidence="1" id="KW-0677">Repeat</keyword>
<dbReference type="PROSITE" id="PS50088">
    <property type="entry name" value="ANK_REPEAT"/>
    <property type="match status" value="2"/>
</dbReference>
<dbReference type="InterPro" id="IPR002110">
    <property type="entry name" value="Ankyrin_rpt"/>
</dbReference>
<dbReference type="VEuPathDB" id="FungiDB:PV08_01322"/>
<evidence type="ECO:0000256" key="1">
    <source>
        <dbReference type="ARBA" id="ARBA00022737"/>
    </source>
</evidence>
<dbReference type="EMBL" id="KN847492">
    <property type="protein sequence ID" value="KIW20744.1"/>
    <property type="molecule type" value="Genomic_DNA"/>
</dbReference>
<dbReference type="GeneID" id="27328405"/>
<feature type="repeat" description="ANK" evidence="3">
    <location>
        <begin position="58"/>
        <end position="90"/>
    </location>
</feature>
<keyword evidence="5" id="KW-1185">Reference proteome</keyword>
<name>A0A0D2CAZ2_9EURO</name>
<evidence type="ECO:0000313" key="5">
    <source>
        <dbReference type="Proteomes" id="UP000053328"/>
    </source>
</evidence>
<evidence type="ECO:0000256" key="3">
    <source>
        <dbReference type="PROSITE-ProRule" id="PRU00023"/>
    </source>
</evidence>
<gene>
    <name evidence="4" type="ORF">PV08_01322</name>
</gene>
<proteinExistence type="predicted"/>
<dbReference type="RefSeq" id="XP_016240960.1">
    <property type="nucleotide sequence ID" value="XM_016375684.1"/>
</dbReference>
<dbReference type="STRING" id="91928.A0A0D2CAZ2"/>
<dbReference type="OrthoDB" id="366390at2759"/>
<organism evidence="4 5">
    <name type="scientific">Exophiala spinifera</name>
    <dbReference type="NCBI Taxonomy" id="91928"/>
    <lineage>
        <taxon>Eukaryota</taxon>
        <taxon>Fungi</taxon>
        <taxon>Dikarya</taxon>
        <taxon>Ascomycota</taxon>
        <taxon>Pezizomycotina</taxon>
        <taxon>Eurotiomycetes</taxon>
        <taxon>Chaetothyriomycetidae</taxon>
        <taxon>Chaetothyriales</taxon>
        <taxon>Herpotrichiellaceae</taxon>
        <taxon>Exophiala</taxon>
    </lineage>
</organism>
<dbReference type="HOGENOM" id="CLU_000134_34_2_1"/>
<dbReference type="AlphaFoldDB" id="A0A0D2CAZ2"/>
<dbReference type="SMART" id="SM00248">
    <property type="entry name" value="ANK"/>
    <property type="match status" value="3"/>
</dbReference>
<dbReference type="Pfam" id="PF12796">
    <property type="entry name" value="Ank_2"/>
    <property type="match status" value="1"/>
</dbReference>
<feature type="repeat" description="ANK" evidence="3">
    <location>
        <begin position="91"/>
        <end position="123"/>
    </location>
</feature>
<dbReference type="Proteomes" id="UP000053328">
    <property type="component" value="Unassembled WGS sequence"/>
</dbReference>
<evidence type="ECO:0000256" key="2">
    <source>
        <dbReference type="ARBA" id="ARBA00023043"/>
    </source>
</evidence>
<protein>
    <submittedName>
        <fullName evidence="4">Uncharacterized protein</fullName>
    </submittedName>
</protein>
<evidence type="ECO:0000313" key="4">
    <source>
        <dbReference type="EMBL" id="KIW20744.1"/>
    </source>
</evidence>
<dbReference type="PROSITE" id="PS50297">
    <property type="entry name" value="ANK_REP_REGION"/>
    <property type="match status" value="2"/>
</dbReference>
<dbReference type="PANTHER" id="PTHR24171">
    <property type="entry name" value="ANKYRIN REPEAT DOMAIN-CONTAINING PROTEIN 39-RELATED"/>
    <property type="match status" value="1"/>
</dbReference>
<reference evidence="4 5" key="1">
    <citation type="submission" date="2015-01" db="EMBL/GenBank/DDBJ databases">
        <title>The Genome Sequence of Exophiala spinifera CBS89968.</title>
        <authorList>
            <consortium name="The Broad Institute Genomics Platform"/>
            <person name="Cuomo C."/>
            <person name="de Hoog S."/>
            <person name="Gorbushina A."/>
            <person name="Stielow B."/>
            <person name="Teixiera M."/>
            <person name="Abouelleil A."/>
            <person name="Chapman S.B."/>
            <person name="Priest M."/>
            <person name="Young S.K."/>
            <person name="Wortman J."/>
            <person name="Nusbaum C."/>
            <person name="Birren B."/>
        </authorList>
    </citation>
    <scope>NUCLEOTIDE SEQUENCE [LARGE SCALE GENOMIC DNA]</scope>
    <source>
        <strain evidence="4 5">CBS 89968</strain>
    </source>
</reference>